<comment type="caution">
    <text evidence="1">The sequence shown here is derived from an EMBL/GenBank/DDBJ whole genome shotgun (WGS) entry which is preliminary data.</text>
</comment>
<evidence type="ECO:0000313" key="2">
    <source>
        <dbReference type="Proteomes" id="UP001201262"/>
    </source>
</evidence>
<feature type="non-terminal residue" evidence="1">
    <location>
        <position position="76"/>
    </location>
</feature>
<evidence type="ECO:0000313" key="1">
    <source>
        <dbReference type="EMBL" id="KAH8703982.1"/>
    </source>
</evidence>
<name>A0AAD4Q2S3_9EURO</name>
<dbReference type="GeneID" id="70245525"/>
<proteinExistence type="predicted"/>
<dbReference type="AlphaFoldDB" id="A0AAD4Q2S3"/>
<gene>
    <name evidence="1" type="ORF">BGW36DRAFT_370331</name>
</gene>
<dbReference type="Proteomes" id="UP001201262">
    <property type="component" value="Unassembled WGS sequence"/>
</dbReference>
<keyword evidence="2" id="KW-1185">Reference proteome</keyword>
<dbReference type="RefSeq" id="XP_046077000.1">
    <property type="nucleotide sequence ID" value="XM_046215238.1"/>
</dbReference>
<protein>
    <submittedName>
        <fullName evidence="1">Uncharacterized protein</fullName>
    </submittedName>
</protein>
<reference evidence="1" key="1">
    <citation type="submission" date="2021-12" db="EMBL/GenBank/DDBJ databases">
        <title>Convergent genome expansion in fungi linked to evolution of root-endophyte symbiosis.</title>
        <authorList>
            <consortium name="DOE Joint Genome Institute"/>
            <person name="Ke Y.-H."/>
            <person name="Bonito G."/>
            <person name="Liao H.-L."/>
            <person name="Looney B."/>
            <person name="Rojas-Flechas A."/>
            <person name="Nash J."/>
            <person name="Hameed K."/>
            <person name="Schadt C."/>
            <person name="Martin F."/>
            <person name="Crous P.W."/>
            <person name="Miettinen O."/>
            <person name="Magnuson J.K."/>
            <person name="Labbe J."/>
            <person name="Jacobson D."/>
            <person name="Doktycz M.J."/>
            <person name="Veneault-Fourrey C."/>
            <person name="Kuo A."/>
            <person name="Mondo S."/>
            <person name="Calhoun S."/>
            <person name="Riley R."/>
            <person name="Ohm R."/>
            <person name="LaButti K."/>
            <person name="Andreopoulos B."/>
            <person name="Pangilinan J."/>
            <person name="Nolan M."/>
            <person name="Tritt A."/>
            <person name="Clum A."/>
            <person name="Lipzen A."/>
            <person name="Daum C."/>
            <person name="Barry K."/>
            <person name="Grigoriev I.V."/>
            <person name="Vilgalys R."/>
        </authorList>
    </citation>
    <scope>NUCLEOTIDE SEQUENCE</scope>
    <source>
        <strain evidence="1">PMI_201</strain>
    </source>
</reference>
<accession>A0AAD4Q2S3</accession>
<dbReference type="EMBL" id="JAJTJA010000002">
    <property type="protein sequence ID" value="KAH8703982.1"/>
    <property type="molecule type" value="Genomic_DNA"/>
</dbReference>
<sequence length="76" mass="8768">MNAAYLIYPLLILPAVMSPPLRTNIVRRCFKWHDGDFRSRALLSTFILSIYSVITHDHVQDLLVSKHIAIDINSYI</sequence>
<organism evidence="1 2">
    <name type="scientific">Talaromyces proteolyticus</name>
    <dbReference type="NCBI Taxonomy" id="1131652"/>
    <lineage>
        <taxon>Eukaryota</taxon>
        <taxon>Fungi</taxon>
        <taxon>Dikarya</taxon>
        <taxon>Ascomycota</taxon>
        <taxon>Pezizomycotina</taxon>
        <taxon>Eurotiomycetes</taxon>
        <taxon>Eurotiomycetidae</taxon>
        <taxon>Eurotiales</taxon>
        <taxon>Trichocomaceae</taxon>
        <taxon>Talaromyces</taxon>
        <taxon>Talaromyces sect. Bacilispori</taxon>
    </lineage>
</organism>